<dbReference type="SUPFAM" id="SSF51206">
    <property type="entry name" value="cAMP-binding domain-like"/>
    <property type="match status" value="1"/>
</dbReference>
<dbReference type="Pfam" id="PF00027">
    <property type="entry name" value="cNMP_binding"/>
    <property type="match status" value="1"/>
</dbReference>
<evidence type="ECO:0000256" key="3">
    <source>
        <dbReference type="ARBA" id="ARBA00022989"/>
    </source>
</evidence>
<dbReference type="Gene3D" id="2.30.30.60">
    <property type="match status" value="1"/>
</dbReference>
<proteinExistence type="predicted"/>
<dbReference type="AlphaFoldDB" id="A0A502DS70"/>
<keyword evidence="4 5" id="KW-0472">Membrane</keyword>
<evidence type="ECO:0000313" key="8">
    <source>
        <dbReference type="Proteomes" id="UP000320095"/>
    </source>
</evidence>
<evidence type="ECO:0000256" key="4">
    <source>
        <dbReference type="ARBA" id="ARBA00023136"/>
    </source>
</evidence>
<feature type="transmembrane region" description="Helical" evidence="5">
    <location>
        <begin position="46"/>
        <end position="62"/>
    </location>
</feature>
<dbReference type="GO" id="GO:0016020">
    <property type="term" value="C:membrane"/>
    <property type="evidence" value="ECO:0007669"/>
    <property type="project" value="UniProtKB-SubCell"/>
</dbReference>
<name>A0A502DS70_9MYCO</name>
<evidence type="ECO:0000259" key="6">
    <source>
        <dbReference type="PROSITE" id="PS50042"/>
    </source>
</evidence>
<dbReference type="OrthoDB" id="9775207at2"/>
<evidence type="ECO:0000313" key="7">
    <source>
        <dbReference type="EMBL" id="TPG28177.1"/>
    </source>
</evidence>
<dbReference type="InterPro" id="IPR014710">
    <property type="entry name" value="RmlC-like_jellyroll"/>
</dbReference>
<comment type="caution">
    <text evidence="7">The sequence shown here is derived from an EMBL/GenBank/DDBJ whole genome shotgun (WGS) entry which is preliminary data.</text>
</comment>
<dbReference type="Gene3D" id="2.60.120.10">
    <property type="entry name" value="Jelly Rolls"/>
    <property type="match status" value="1"/>
</dbReference>
<evidence type="ECO:0000256" key="1">
    <source>
        <dbReference type="ARBA" id="ARBA00004370"/>
    </source>
</evidence>
<dbReference type="GO" id="GO:0055085">
    <property type="term" value="P:transmembrane transport"/>
    <property type="evidence" value="ECO:0007669"/>
    <property type="project" value="InterPro"/>
</dbReference>
<gene>
    <name evidence="7" type="ORF">EAH80_28040</name>
</gene>
<comment type="subcellular location">
    <subcellularLocation>
        <location evidence="1">Membrane</location>
    </subcellularLocation>
</comment>
<dbReference type="Gene3D" id="1.10.287.1260">
    <property type="match status" value="1"/>
</dbReference>
<dbReference type="Proteomes" id="UP000320095">
    <property type="component" value="Unassembled WGS sequence"/>
</dbReference>
<dbReference type="InterPro" id="IPR018490">
    <property type="entry name" value="cNMP-bd_dom_sf"/>
</dbReference>
<organism evidence="7 8">
    <name type="scientific">Mycolicibacterium hodleri</name>
    <dbReference type="NCBI Taxonomy" id="49897"/>
    <lineage>
        <taxon>Bacteria</taxon>
        <taxon>Bacillati</taxon>
        <taxon>Actinomycetota</taxon>
        <taxon>Actinomycetes</taxon>
        <taxon>Mycobacteriales</taxon>
        <taxon>Mycobacteriaceae</taxon>
        <taxon>Mycolicibacterium</taxon>
    </lineage>
</organism>
<dbReference type="Pfam" id="PF00924">
    <property type="entry name" value="MS_channel_2nd"/>
    <property type="match status" value="1"/>
</dbReference>
<protein>
    <recommendedName>
        <fullName evidence="6">Cyclic nucleotide-binding domain-containing protein</fullName>
    </recommendedName>
</protein>
<keyword evidence="3 5" id="KW-1133">Transmembrane helix</keyword>
<feature type="transmembrane region" description="Helical" evidence="5">
    <location>
        <begin position="118"/>
        <end position="137"/>
    </location>
</feature>
<dbReference type="PANTHER" id="PTHR30566">
    <property type="entry name" value="YNAI-RELATED MECHANOSENSITIVE ION CHANNEL"/>
    <property type="match status" value="1"/>
</dbReference>
<dbReference type="CDD" id="cd00038">
    <property type="entry name" value="CAP_ED"/>
    <property type="match status" value="1"/>
</dbReference>
<reference evidence="7 8" key="1">
    <citation type="journal article" date="2019" name="Environ. Microbiol.">
        <title>Species interactions and distinct microbial communities in high Arctic permafrost affected cryosols are associated with the CH4 and CO2 gas fluxes.</title>
        <authorList>
            <person name="Altshuler I."/>
            <person name="Hamel J."/>
            <person name="Turney S."/>
            <person name="Magnuson E."/>
            <person name="Levesque R."/>
            <person name="Greer C."/>
            <person name="Whyte L.G."/>
        </authorList>
    </citation>
    <scope>NUCLEOTIDE SEQUENCE [LARGE SCALE GENOMIC DNA]</scope>
    <source>
        <strain evidence="7 8">S5.20</strain>
    </source>
</reference>
<feature type="transmembrane region" description="Helical" evidence="5">
    <location>
        <begin position="12"/>
        <end position="34"/>
    </location>
</feature>
<keyword evidence="8" id="KW-1185">Reference proteome</keyword>
<dbReference type="EMBL" id="RCZG01000019">
    <property type="protein sequence ID" value="TPG28177.1"/>
    <property type="molecule type" value="Genomic_DNA"/>
</dbReference>
<evidence type="ECO:0000256" key="5">
    <source>
        <dbReference type="SAM" id="Phobius"/>
    </source>
</evidence>
<dbReference type="PROSITE" id="PS50042">
    <property type="entry name" value="CNMP_BINDING_3"/>
    <property type="match status" value="1"/>
</dbReference>
<sequence>MSSLTGQSWFWPALSIVIGLPILLLVLTELYGFLARRRSSYAKPVLLLRNYVLPACALFILIDQVERTNVEGNWARIAATAFGFLVMLFLLSGANAVLFGEAREGSWRKRLPTIFIDLGRLIVIVVGVGVLLSWVWGADIGGLVTAVGVTSIVIGLAVQTAVGPVIAGLLMLFEQPFHIGDWLDTDDAKGRVVEVNWRSVHIDTGNGIQIIPNATLATGSFTNLSRVTGASFRATATLTFSAADPPGTVTRTLLAVAQSLPARMPTLSAQVTALGEAKYKVSVPVRTPADEGTARNLLLHRTWYAAQRAGLHLDGADCEPHDHVDYVAQKLRFIAAALGLGDEAVATMTAHGRRLAYAEGETIQGADTVPDAIGFITEGSVAMVVYGGDGGELTIGHLGVGDYIGSTALTRQRAVSGVVATADTTIVSVPRDAISEVVRANPRLARSLGEAIEMRRAAASAALADANQGPR</sequence>
<dbReference type="InterPro" id="IPR023408">
    <property type="entry name" value="MscS_beta-dom_sf"/>
</dbReference>
<feature type="transmembrane region" description="Helical" evidence="5">
    <location>
        <begin position="143"/>
        <end position="173"/>
    </location>
</feature>
<dbReference type="SMART" id="SM00100">
    <property type="entry name" value="cNMP"/>
    <property type="match status" value="1"/>
</dbReference>
<feature type="domain" description="Cyclic nucleotide-binding" evidence="6">
    <location>
        <begin position="357"/>
        <end position="455"/>
    </location>
</feature>
<dbReference type="RefSeq" id="WP_140698858.1">
    <property type="nucleotide sequence ID" value="NZ_RCZG01000019.1"/>
</dbReference>
<accession>A0A502DS70</accession>
<dbReference type="InterPro" id="IPR010920">
    <property type="entry name" value="LSM_dom_sf"/>
</dbReference>
<keyword evidence="2 5" id="KW-0812">Transmembrane</keyword>
<evidence type="ECO:0000256" key="2">
    <source>
        <dbReference type="ARBA" id="ARBA00022692"/>
    </source>
</evidence>
<dbReference type="InterPro" id="IPR000595">
    <property type="entry name" value="cNMP-bd_dom"/>
</dbReference>
<dbReference type="InterPro" id="IPR006685">
    <property type="entry name" value="MscS_channel_2nd"/>
</dbReference>
<dbReference type="PANTHER" id="PTHR30566:SF25">
    <property type="entry name" value="INNER MEMBRANE PROTEIN"/>
    <property type="match status" value="1"/>
</dbReference>
<feature type="transmembrane region" description="Helical" evidence="5">
    <location>
        <begin position="74"/>
        <end position="98"/>
    </location>
</feature>
<dbReference type="SUPFAM" id="SSF50182">
    <property type="entry name" value="Sm-like ribonucleoproteins"/>
    <property type="match status" value="1"/>
</dbReference>